<dbReference type="InterPro" id="IPR007813">
    <property type="entry name" value="PilN"/>
</dbReference>
<feature type="coiled-coil region" evidence="1">
    <location>
        <begin position="45"/>
        <end position="79"/>
    </location>
</feature>
<protein>
    <recommendedName>
        <fullName evidence="7">Fimbrial assembly family protein</fullName>
    </recommendedName>
</protein>
<evidence type="ECO:0000256" key="2">
    <source>
        <dbReference type="SAM" id="Phobius"/>
    </source>
</evidence>
<dbReference type="RefSeq" id="WP_064006885.1">
    <property type="nucleotide sequence ID" value="NZ_LUUG01000042.1"/>
</dbReference>
<evidence type="ECO:0000313" key="3">
    <source>
        <dbReference type="EMBL" id="OAI03025.1"/>
    </source>
</evidence>
<name>A0A177MTQ0_METMH</name>
<comment type="caution">
    <text evidence="4">The sequence shown here is derived from an EMBL/GenBank/DDBJ whole genome shotgun (WGS) entry which is preliminary data.</text>
</comment>
<feature type="transmembrane region" description="Helical" evidence="2">
    <location>
        <begin position="23"/>
        <end position="42"/>
    </location>
</feature>
<dbReference type="OrthoDB" id="6876592at2"/>
<dbReference type="AlphaFoldDB" id="A0A177MTQ0"/>
<dbReference type="Pfam" id="PF05137">
    <property type="entry name" value="PilN"/>
    <property type="match status" value="1"/>
</dbReference>
<evidence type="ECO:0008006" key="7">
    <source>
        <dbReference type="Google" id="ProtNLM"/>
    </source>
</evidence>
<keyword evidence="2" id="KW-0472">Membrane</keyword>
<keyword evidence="1" id="KW-0175">Coiled coil</keyword>
<gene>
    <name evidence="4" type="ORF">A1332_06340</name>
    <name evidence="3" type="ORF">A1353_15345</name>
</gene>
<reference evidence="5" key="2">
    <citation type="submission" date="2016-03" db="EMBL/GenBank/DDBJ databases">
        <authorList>
            <person name="Heylen K."/>
            <person name="De Vos P."/>
            <person name="Vekeman B."/>
        </authorList>
    </citation>
    <scope>NUCLEOTIDE SEQUENCE [LARGE SCALE GENOMIC DNA]</scope>
    <source>
        <strain evidence="5">R-45371</strain>
    </source>
</reference>
<evidence type="ECO:0000313" key="5">
    <source>
        <dbReference type="Proteomes" id="UP000077763"/>
    </source>
</evidence>
<evidence type="ECO:0000313" key="4">
    <source>
        <dbReference type="EMBL" id="OAI08774.1"/>
    </source>
</evidence>
<accession>A0A177MTQ0</accession>
<dbReference type="EMBL" id="LUUH01000060">
    <property type="protein sequence ID" value="OAI03025.1"/>
    <property type="molecule type" value="Genomic_DNA"/>
</dbReference>
<dbReference type="Proteomes" id="UP000078090">
    <property type="component" value="Unassembled WGS sequence"/>
</dbReference>
<reference evidence="4 6" key="1">
    <citation type="submission" date="2016-03" db="EMBL/GenBank/DDBJ databases">
        <authorList>
            <person name="Ploux O."/>
        </authorList>
    </citation>
    <scope>NUCLEOTIDE SEQUENCE [LARGE SCALE GENOMIC DNA]</scope>
    <source>
        <strain evidence="4 6">R-45363</strain>
        <strain evidence="3">R-45371</strain>
    </source>
</reference>
<proteinExistence type="predicted"/>
<dbReference type="Proteomes" id="UP000077763">
    <property type="component" value="Unassembled WGS sequence"/>
</dbReference>
<dbReference type="EMBL" id="LUUG01000042">
    <property type="protein sequence ID" value="OAI08774.1"/>
    <property type="molecule type" value="Genomic_DNA"/>
</dbReference>
<organism evidence="4 6">
    <name type="scientific">Methylomonas methanica</name>
    <dbReference type="NCBI Taxonomy" id="421"/>
    <lineage>
        <taxon>Bacteria</taxon>
        <taxon>Pseudomonadati</taxon>
        <taxon>Pseudomonadota</taxon>
        <taxon>Gammaproteobacteria</taxon>
        <taxon>Methylococcales</taxon>
        <taxon>Methylococcaceae</taxon>
        <taxon>Methylomonas</taxon>
    </lineage>
</organism>
<keyword evidence="2" id="KW-0812">Transmembrane</keyword>
<sequence length="208" mass="23129">MIQQINLYQNGGKQHHAMLRNPYLLAVIGVGIYLLIVGIIANRSLHDRQAEREQLQSQLQQAQTHLQSLQNQYPNQQVDALLNREIQQSQTAYQSLSHVLELLADDSSDQTQGFSGYLAALAAQADSNAWLTGINIESTGDSIRLQGRAYKPEQIALLLQRLQNTAPFTSRRFAKLSIQQSADAAELSDFSVSANFKDDKEAKNAGKH</sequence>
<keyword evidence="2" id="KW-1133">Transmembrane helix</keyword>
<evidence type="ECO:0000313" key="6">
    <source>
        <dbReference type="Proteomes" id="UP000078090"/>
    </source>
</evidence>
<evidence type="ECO:0000256" key="1">
    <source>
        <dbReference type="SAM" id="Coils"/>
    </source>
</evidence>